<comment type="caution">
    <text evidence="3">The sequence shown here is derived from an EMBL/GenBank/DDBJ whole genome shotgun (WGS) entry which is preliminary data.</text>
</comment>
<keyword evidence="1" id="KW-1133">Transmembrane helix</keyword>
<evidence type="ECO:0000313" key="3">
    <source>
        <dbReference type="EMBL" id="KAK6189058.1"/>
    </source>
</evidence>
<keyword evidence="4" id="KW-1185">Reference proteome</keyword>
<protein>
    <recommendedName>
        <fullName evidence="2">Ionotropic glutamate receptor C-terminal domain-containing protein</fullName>
    </recommendedName>
</protein>
<dbReference type="GO" id="GO:0015276">
    <property type="term" value="F:ligand-gated monoatomic ion channel activity"/>
    <property type="evidence" value="ECO:0007669"/>
    <property type="project" value="InterPro"/>
</dbReference>
<name>A0AAN8K4H6_PATCE</name>
<evidence type="ECO:0000313" key="4">
    <source>
        <dbReference type="Proteomes" id="UP001347796"/>
    </source>
</evidence>
<dbReference type="GO" id="GO:0016020">
    <property type="term" value="C:membrane"/>
    <property type="evidence" value="ECO:0007669"/>
    <property type="project" value="InterPro"/>
</dbReference>
<gene>
    <name evidence="3" type="ORF">SNE40_005104</name>
</gene>
<dbReference type="InterPro" id="IPR001320">
    <property type="entry name" value="Iontro_rcpt_C"/>
</dbReference>
<proteinExistence type="predicted"/>
<keyword evidence="1" id="KW-0472">Membrane</keyword>
<dbReference type="Pfam" id="PF00060">
    <property type="entry name" value="Lig_chan"/>
    <property type="match status" value="1"/>
</dbReference>
<feature type="transmembrane region" description="Helical" evidence="1">
    <location>
        <begin position="35"/>
        <end position="61"/>
    </location>
</feature>
<keyword evidence="1" id="KW-0812">Transmembrane</keyword>
<sequence>MDKEKTSIQVKIFHTVGIVLNQSGILKLDSLTGRIWLVSFWFFCIIMGSVYRANLVAFFAYTKPAEEFTSLEDMIDSDYRIGCVGGSTFLKNSEASLLCTA</sequence>
<evidence type="ECO:0000259" key="2">
    <source>
        <dbReference type="Pfam" id="PF00060"/>
    </source>
</evidence>
<dbReference type="Gene3D" id="1.10.287.70">
    <property type="match status" value="1"/>
</dbReference>
<dbReference type="Proteomes" id="UP001347796">
    <property type="component" value="Unassembled WGS sequence"/>
</dbReference>
<accession>A0AAN8K4H6</accession>
<dbReference type="AlphaFoldDB" id="A0AAN8K4H6"/>
<organism evidence="3 4">
    <name type="scientific">Patella caerulea</name>
    <name type="common">Rayed Mediterranean limpet</name>
    <dbReference type="NCBI Taxonomy" id="87958"/>
    <lineage>
        <taxon>Eukaryota</taxon>
        <taxon>Metazoa</taxon>
        <taxon>Spiralia</taxon>
        <taxon>Lophotrochozoa</taxon>
        <taxon>Mollusca</taxon>
        <taxon>Gastropoda</taxon>
        <taxon>Patellogastropoda</taxon>
        <taxon>Patelloidea</taxon>
        <taxon>Patellidae</taxon>
        <taxon>Patella</taxon>
    </lineage>
</organism>
<feature type="domain" description="Ionotropic glutamate receptor C-terminal" evidence="2">
    <location>
        <begin position="6"/>
        <end position="78"/>
    </location>
</feature>
<reference evidence="3 4" key="1">
    <citation type="submission" date="2024-01" db="EMBL/GenBank/DDBJ databases">
        <title>The genome of the rayed Mediterranean limpet Patella caerulea (Linnaeus, 1758).</title>
        <authorList>
            <person name="Anh-Thu Weber A."/>
            <person name="Halstead-Nussloch G."/>
        </authorList>
    </citation>
    <scope>NUCLEOTIDE SEQUENCE [LARGE SCALE GENOMIC DNA]</scope>
    <source>
        <strain evidence="3">AATW-2023a</strain>
        <tissue evidence="3">Whole specimen</tissue>
    </source>
</reference>
<dbReference type="EMBL" id="JAZGQO010000003">
    <property type="protein sequence ID" value="KAK6189058.1"/>
    <property type="molecule type" value="Genomic_DNA"/>
</dbReference>
<evidence type="ECO:0000256" key="1">
    <source>
        <dbReference type="SAM" id="Phobius"/>
    </source>
</evidence>